<dbReference type="EMBL" id="LMYN01000061">
    <property type="protein sequence ID" value="KSA01188.1"/>
    <property type="molecule type" value="Genomic_DNA"/>
</dbReference>
<evidence type="ECO:0000313" key="2">
    <source>
        <dbReference type="EMBL" id="KSA01188.1"/>
    </source>
</evidence>
<dbReference type="InterPro" id="IPR003010">
    <property type="entry name" value="C-N_Hydrolase"/>
</dbReference>
<evidence type="ECO:0000313" key="3">
    <source>
        <dbReference type="Proteomes" id="UP000054251"/>
    </source>
</evidence>
<dbReference type="GO" id="GO:0008418">
    <property type="term" value="F:protein-N-terminal asparagine amidohydrolase activity"/>
    <property type="evidence" value="ECO:0007669"/>
    <property type="project" value="InterPro"/>
</dbReference>
<proteinExistence type="predicted"/>
<dbReference type="InterPro" id="IPR036526">
    <property type="entry name" value="C-N_Hydrolase_sf"/>
</dbReference>
<organism evidence="2 3">
    <name type="scientific">Debaryomyces fabryi</name>
    <dbReference type="NCBI Taxonomy" id="58627"/>
    <lineage>
        <taxon>Eukaryota</taxon>
        <taxon>Fungi</taxon>
        <taxon>Dikarya</taxon>
        <taxon>Ascomycota</taxon>
        <taxon>Saccharomycotina</taxon>
        <taxon>Pichiomycetes</taxon>
        <taxon>Debaryomycetaceae</taxon>
        <taxon>Debaryomyces</taxon>
    </lineage>
</organism>
<sequence>MKLKVACVQINPKIGNVEANIKKVQQMLSKLQGVDIVMLPEFAITGYNFPDRKALEPYLELTTSGRSTQLAKEILTKHECFTLIGYPEKDKERDYNIYNSAVLTAPNGSVLYNYRKTFLYDTDVAFGCQENPDKEFTPLRLVLDKEYYLNKQPNKEYPAVTTNFGICMDLNPYQFTAPFNKFEMSLACFANKATLILCPMAWLSSKSPSISESGDKTHQSEMYEQKFFSHNNVPAYNLEAMSRDNYSNQLVEQHELQDKPFVPQNPDYSTINYWILRFFPFLNHPNNQLAKYYKSVTVVACNRVGIESDVLYGGSSAIFQFSDSPGNYEIDNRNPSVVVRGCLGQGEEGVLMREIDIDVSASS</sequence>
<keyword evidence="3" id="KW-1185">Reference proteome</keyword>
<name>A0A0V1PY45_9ASCO</name>
<dbReference type="InterPro" id="IPR039703">
    <property type="entry name" value="Nta1"/>
</dbReference>
<dbReference type="Gene3D" id="3.60.110.10">
    <property type="entry name" value="Carbon-nitrogen hydrolase"/>
    <property type="match status" value="1"/>
</dbReference>
<dbReference type="PANTHER" id="PTHR11750:SF26">
    <property type="entry name" value="PROTEIN N-TERMINAL AMIDASE"/>
    <property type="match status" value="1"/>
</dbReference>
<dbReference type="AlphaFoldDB" id="A0A0V1PY45"/>
<dbReference type="Pfam" id="PF00795">
    <property type="entry name" value="CN_hydrolase"/>
    <property type="match status" value="1"/>
</dbReference>
<gene>
    <name evidence="2" type="ORF">AC631_03067</name>
</gene>
<dbReference type="GeneID" id="26840076"/>
<dbReference type="GO" id="GO:0030163">
    <property type="term" value="P:protein catabolic process"/>
    <property type="evidence" value="ECO:0007669"/>
    <property type="project" value="TreeGrafter"/>
</dbReference>
<dbReference type="Proteomes" id="UP000054251">
    <property type="component" value="Unassembled WGS sequence"/>
</dbReference>
<dbReference type="GO" id="GO:0070773">
    <property type="term" value="F:protein-N-terminal glutamine amidohydrolase activity"/>
    <property type="evidence" value="ECO:0007669"/>
    <property type="project" value="InterPro"/>
</dbReference>
<reference evidence="2 3" key="1">
    <citation type="submission" date="2015-11" db="EMBL/GenBank/DDBJ databases">
        <title>The genome of Debaryomyces fabryi.</title>
        <authorList>
            <person name="Tafer H."/>
            <person name="Lopandic K."/>
        </authorList>
    </citation>
    <scope>NUCLEOTIDE SEQUENCE [LARGE SCALE GENOMIC DNA]</scope>
    <source>
        <strain evidence="2 3">CBS 789</strain>
    </source>
</reference>
<dbReference type="PROSITE" id="PS50263">
    <property type="entry name" value="CN_HYDROLASE"/>
    <property type="match status" value="1"/>
</dbReference>
<feature type="domain" description="CN hydrolase" evidence="1">
    <location>
        <begin position="3"/>
        <end position="357"/>
    </location>
</feature>
<evidence type="ECO:0000259" key="1">
    <source>
        <dbReference type="PROSITE" id="PS50263"/>
    </source>
</evidence>
<comment type="caution">
    <text evidence="2">The sequence shown here is derived from an EMBL/GenBank/DDBJ whole genome shotgun (WGS) entry which is preliminary data.</text>
</comment>
<dbReference type="OrthoDB" id="201515at2759"/>
<dbReference type="PANTHER" id="PTHR11750">
    <property type="entry name" value="PROTEIN N-TERMINAL AMIDASE"/>
    <property type="match status" value="1"/>
</dbReference>
<dbReference type="RefSeq" id="XP_015467290.1">
    <property type="nucleotide sequence ID" value="XM_015611896.1"/>
</dbReference>
<accession>A0A0V1PY45</accession>
<dbReference type="SUPFAM" id="SSF56317">
    <property type="entry name" value="Carbon-nitrogen hydrolase"/>
    <property type="match status" value="1"/>
</dbReference>
<protein>
    <recommendedName>
        <fullName evidence="1">CN hydrolase domain-containing protein</fullName>
    </recommendedName>
</protein>